<dbReference type="Proteomes" id="UP000823388">
    <property type="component" value="Chromosome 3K"/>
</dbReference>
<organism evidence="1 2">
    <name type="scientific">Panicum virgatum</name>
    <name type="common">Blackwell switchgrass</name>
    <dbReference type="NCBI Taxonomy" id="38727"/>
    <lineage>
        <taxon>Eukaryota</taxon>
        <taxon>Viridiplantae</taxon>
        <taxon>Streptophyta</taxon>
        <taxon>Embryophyta</taxon>
        <taxon>Tracheophyta</taxon>
        <taxon>Spermatophyta</taxon>
        <taxon>Magnoliopsida</taxon>
        <taxon>Liliopsida</taxon>
        <taxon>Poales</taxon>
        <taxon>Poaceae</taxon>
        <taxon>PACMAD clade</taxon>
        <taxon>Panicoideae</taxon>
        <taxon>Panicodae</taxon>
        <taxon>Paniceae</taxon>
        <taxon>Panicinae</taxon>
        <taxon>Panicum</taxon>
        <taxon>Panicum sect. Hiantes</taxon>
    </lineage>
</organism>
<comment type="caution">
    <text evidence="1">The sequence shown here is derived from an EMBL/GenBank/DDBJ whole genome shotgun (WGS) entry which is preliminary data.</text>
</comment>
<evidence type="ECO:0000313" key="1">
    <source>
        <dbReference type="EMBL" id="KAG2627129.1"/>
    </source>
</evidence>
<sequence length="84" mass="9446">MAMRLGTRTLTPQIHEASKPRRVCLCLVSSFLVRQRRLPVVVLGLGHRVVVLHPASSRLPNCDAPDRDLMQLLSAFSFLQPLRC</sequence>
<dbReference type="EMBL" id="CM029041">
    <property type="protein sequence ID" value="KAG2627129.1"/>
    <property type="molecule type" value="Genomic_DNA"/>
</dbReference>
<proteinExistence type="predicted"/>
<evidence type="ECO:0000313" key="2">
    <source>
        <dbReference type="Proteomes" id="UP000823388"/>
    </source>
</evidence>
<reference evidence="1" key="1">
    <citation type="submission" date="2020-05" db="EMBL/GenBank/DDBJ databases">
        <title>WGS assembly of Panicum virgatum.</title>
        <authorList>
            <person name="Lovell J.T."/>
            <person name="Jenkins J."/>
            <person name="Shu S."/>
            <person name="Juenger T.E."/>
            <person name="Schmutz J."/>
        </authorList>
    </citation>
    <scope>NUCLEOTIDE SEQUENCE</scope>
    <source>
        <strain evidence="1">AP13</strain>
    </source>
</reference>
<dbReference type="AlphaFoldDB" id="A0A8T0V4W0"/>
<name>A0A8T0V4W0_PANVG</name>
<gene>
    <name evidence="1" type="ORF">PVAP13_3KG227318</name>
</gene>
<accession>A0A8T0V4W0</accession>
<protein>
    <submittedName>
        <fullName evidence="1">Uncharacterized protein</fullName>
    </submittedName>
</protein>
<keyword evidence="2" id="KW-1185">Reference proteome</keyword>